<keyword evidence="4" id="KW-1185">Reference proteome</keyword>
<sequence>MNRDYFKTPFGWVEIRADARRVEGILFVPEPLEASANELTERAKEALEAFLMGKAVHPLPFPCAFASELSRRVLEELAKLSFGEVVTYSELGRRALGVHQRAVARVMASNKIVLLYPCHRVVAQNGLGGYSGGGVERKKAILEWEKSLCAREAKTE</sequence>
<dbReference type="AlphaFoldDB" id="Q7MRA3"/>
<evidence type="ECO:0000259" key="2">
    <source>
        <dbReference type="Pfam" id="PF01035"/>
    </source>
</evidence>
<dbReference type="STRING" id="273121.WS1539"/>
<protein>
    <recommendedName>
        <fullName evidence="2">Methylated-DNA-[protein]-cysteine S-methyltransferase DNA binding domain-containing protein</fullName>
    </recommendedName>
</protein>
<accession>Q7MRA3</accession>
<dbReference type="GO" id="GO:0006281">
    <property type="term" value="P:DNA repair"/>
    <property type="evidence" value="ECO:0007669"/>
    <property type="project" value="InterPro"/>
</dbReference>
<evidence type="ECO:0000256" key="1">
    <source>
        <dbReference type="ARBA" id="ARBA00022763"/>
    </source>
</evidence>
<dbReference type="PANTHER" id="PTHR10815">
    <property type="entry name" value="METHYLATED-DNA--PROTEIN-CYSTEINE METHYLTRANSFERASE"/>
    <property type="match status" value="1"/>
</dbReference>
<name>Q7MRA3_WOLSU</name>
<dbReference type="InterPro" id="IPR014048">
    <property type="entry name" value="MethylDNA_cys_MeTrfase_DNA-bd"/>
</dbReference>
<dbReference type="Gene3D" id="1.10.10.10">
    <property type="entry name" value="Winged helix-like DNA-binding domain superfamily/Winged helix DNA-binding domain"/>
    <property type="match status" value="1"/>
</dbReference>
<dbReference type="SUPFAM" id="SSF46767">
    <property type="entry name" value="Methylated DNA-protein cysteine methyltransferase, C-terminal domain"/>
    <property type="match status" value="1"/>
</dbReference>
<dbReference type="CDD" id="cd06445">
    <property type="entry name" value="ATase"/>
    <property type="match status" value="1"/>
</dbReference>
<dbReference type="InterPro" id="IPR036217">
    <property type="entry name" value="MethylDNA_cys_MeTrfase_DNAb"/>
</dbReference>
<dbReference type="GO" id="GO:0003824">
    <property type="term" value="F:catalytic activity"/>
    <property type="evidence" value="ECO:0007669"/>
    <property type="project" value="InterPro"/>
</dbReference>
<dbReference type="InterPro" id="IPR036388">
    <property type="entry name" value="WH-like_DNA-bd_sf"/>
</dbReference>
<dbReference type="PANTHER" id="PTHR10815:SF13">
    <property type="entry name" value="METHYLATED-DNA--PROTEIN-CYSTEINE METHYLTRANSFERASE"/>
    <property type="match status" value="1"/>
</dbReference>
<gene>
    <name evidence="3" type="ordered locus">WS1539</name>
</gene>
<keyword evidence="1" id="KW-0227">DNA damage</keyword>
<dbReference type="Pfam" id="PF01035">
    <property type="entry name" value="DNA_binding_1"/>
    <property type="match status" value="1"/>
</dbReference>
<reference evidence="3 4" key="1">
    <citation type="journal article" date="2003" name="Proc. Natl. Acad. Sci. U.S.A.">
        <title>Complete genome sequence and analysis of Wolinella succinogenes.</title>
        <authorList>
            <person name="Baar C."/>
            <person name="Eppinger M."/>
            <person name="Raddatz G."/>
            <person name="Simon JM."/>
            <person name="Lanz C."/>
            <person name="Klimmek O."/>
            <person name="Nandakumar R."/>
            <person name="Gross R."/>
            <person name="Rosinus A."/>
            <person name="Keller H."/>
            <person name="Jagtap P."/>
            <person name="Linke B."/>
            <person name="Meyer F."/>
            <person name="Lederer H."/>
            <person name="Schuster S.C."/>
        </authorList>
    </citation>
    <scope>NUCLEOTIDE SEQUENCE [LARGE SCALE GENOMIC DNA]</scope>
    <source>
        <strain evidence="4">ATCC 29543 / DSM 1740 / CCUG 13145 / JCM 31913 / LMG 7466 / NCTC 11488 / FDC 602W</strain>
    </source>
</reference>
<dbReference type="HOGENOM" id="CLU_000445_52_2_7"/>
<dbReference type="RefSeq" id="WP_011139366.1">
    <property type="nucleotide sequence ID" value="NC_005090.1"/>
</dbReference>
<organism evidence="4">
    <name type="scientific">Wolinella succinogenes (strain ATCC 29543 / DSM 1740 / CCUG 13145 / JCM 31913 / LMG 7466 / NCTC 11488 / FDC 602W)</name>
    <name type="common">Vibrio succinogenes</name>
    <dbReference type="NCBI Taxonomy" id="273121"/>
    <lineage>
        <taxon>Bacteria</taxon>
        <taxon>Pseudomonadati</taxon>
        <taxon>Campylobacterota</taxon>
        <taxon>Epsilonproteobacteria</taxon>
        <taxon>Campylobacterales</taxon>
        <taxon>Helicobacteraceae</taxon>
        <taxon>Wolinella</taxon>
    </lineage>
</organism>
<dbReference type="NCBIfam" id="TIGR00589">
    <property type="entry name" value="ogt"/>
    <property type="match status" value="1"/>
</dbReference>
<evidence type="ECO:0000313" key="4">
    <source>
        <dbReference type="Proteomes" id="UP000000422"/>
    </source>
</evidence>
<feature type="domain" description="Methylated-DNA-[protein]-cysteine S-methyltransferase DNA binding" evidence="2">
    <location>
        <begin position="69"/>
        <end position="146"/>
    </location>
</feature>
<dbReference type="EMBL" id="BX571661">
    <property type="protein sequence ID" value="CAE10582.1"/>
    <property type="molecule type" value="Genomic_DNA"/>
</dbReference>
<dbReference type="eggNOG" id="COG0350">
    <property type="taxonomic scope" value="Bacteria"/>
</dbReference>
<proteinExistence type="predicted"/>
<dbReference type="Proteomes" id="UP000000422">
    <property type="component" value="Chromosome"/>
</dbReference>
<evidence type="ECO:0000313" key="3">
    <source>
        <dbReference type="EMBL" id="CAE10582.1"/>
    </source>
</evidence>
<dbReference type="KEGG" id="wsu:WS1539"/>